<accession>A0A9D1ZQR0</accession>
<dbReference type="InterPro" id="IPR052920">
    <property type="entry name" value="DNA-binding_regulatory"/>
</dbReference>
<dbReference type="InterPro" id="IPR029058">
    <property type="entry name" value="AB_hydrolase_fold"/>
</dbReference>
<dbReference type="PANTHER" id="PTHR43358">
    <property type="entry name" value="ALPHA/BETA-HYDROLASE"/>
    <property type="match status" value="1"/>
</dbReference>
<dbReference type="AlphaFoldDB" id="A0A9D1ZQR0"/>
<comment type="caution">
    <text evidence="1">The sequence shown here is derived from an EMBL/GenBank/DDBJ whole genome shotgun (WGS) entry which is preliminary data.</text>
</comment>
<reference evidence="1" key="2">
    <citation type="submission" date="2021-04" db="EMBL/GenBank/DDBJ databases">
        <authorList>
            <person name="Gilroy R."/>
        </authorList>
    </citation>
    <scope>NUCLEOTIDE SEQUENCE</scope>
    <source>
        <strain evidence="1">ChiHjej12B11-9195</strain>
    </source>
</reference>
<protein>
    <submittedName>
        <fullName evidence="1">Alpha/beta hydrolase</fullName>
    </submittedName>
</protein>
<name>A0A9D1ZQR0_9MICC</name>
<keyword evidence="1" id="KW-0378">Hydrolase</keyword>
<evidence type="ECO:0000313" key="1">
    <source>
        <dbReference type="EMBL" id="HIY94115.1"/>
    </source>
</evidence>
<organism evidence="1 2">
    <name type="scientific">Candidatus Rothia avicola</name>
    <dbReference type="NCBI Taxonomy" id="2840478"/>
    <lineage>
        <taxon>Bacteria</taxon>
        <taxon>Bacillati</taxon>
        <taxon>Actinomycetota</taxon>
        <taxon>Actinomycetes</taxon>
        <taxon>Micrococcales</taxon>
        <taxon>Micrococcaceae</taxon>
        <taxon>Rothia</taxon>
    </lineage>
</organism>
<reference evidence="1" key="1">
    <citation type="journal article" date="2021" name="PeerJ">
        <title>Extensive microbial diversity within the chicken gut microbiome revealed by metagenomics and culture.</title>
        <authorList>
            <person name="Gilroy R."/>
            <person name="Ravi A."/>
            <person name="Getino M."/>
            <person name="Pursley I."/>
            <person name="Horton D.L."/>
            <person name="Alikhan N.F."/>
            <person name="Baker D."/>
            <person name="Gharbi K."/>
            <person name="Hall N."/>
            <person name="Watson M."/>
            <person name="Adriaenssens E.M."/>
            <person name="Foster-Nyarko E."/>
            <person name="Jarju S."/>
            <person name="Secka A."/>
            <person name="Antonio M."/>
            <person name="Oren A."/>
            <person name="Chaudhuri R.R."/>
            <person name="La Ragione R."/>
            <person name="Hildebrand F."/>
            <person name="Pallen M.J."/>
        </authorList>
    </citation>
    <scope>NUCLEOTIDE SEQUENCE</scope>
    <source>
        <strain evidence="1">ChiHjej12B11-9195</strain>
    </source>
</reference>
<dbReference type="GO" id="GO:0016787">
    <property type="term" value="F:hydrolase activity"/>
    <property type="evidence" value="ECO:0007669"/>
    <property type="project" value="UniProtKB-KW"/>
</dbReference>
<dbReference type="SUPFAM" id="SSF53474">
    <property type="entry name" value="alpha/beta-Hydrolases"/>
    <property type="match status" value="1"/>
</dbReference>
<proteinExistence type="predicted"/>
<dbReference type="Proteomes" id="UP000824134">
    <property type="component" value="Unassembled WGS sequence"/>
</dbReference>
<dbReference type="PANTHER" id="PTHR43358:SF4">
    <property type="entry name" value="ALPHA_BETA HYDROLASE FOLD-1 DOMAIN-CONTAINING PROTEIN"/>
    <property type="match status" value="1"/>
</dbReference>
<gene>
    <name evidence="1" type="ORF">H9821_00390</name>
</gene>
<sequence length="442" mass="47498">MATEHAHPTPARTLTLATVAGVAGAAGATLACAAALGTAGIATHFARKIVVPPKAPVEDVRVHSLGYSSADITEGQQPTSIRIDATERTLAPGHYGFYFSGGAGFALLGELTSYLPGDKTVVRSIEKIYRGTMADIKRGRLTGVVATDPAMAGYRAEDIELSLPVGPAPAWVVHPGAALGEQTRSAQANDDPGSPEPSDTWAIMVHGMGATRAETLRALDATQALGLTSLHMSYRNDREAPASEDGRYGLGFTEWRDVEVAIDYALAHGARSVVLFGWSMGGSICMQTADLARNRRAIQALVLDGPALDWLELIQYHTHLNKIPLRIGQLGVQMITHPALSTLTGLKEPISLQQISWPHRAGDITVPTLIMHSVDDTYVPYQPSQALAELSPLVDFVPFEKAPHTREWNVDPQLWFDTVTDWLSSRNIGVSPLRQRNQVIGS</sequence>
<dbReference type="EMBL" id="DXCN01000005">
    <property type="protein sequence ID" value="HIY94115.1"/>
    <property type="molecule type" value="Genomic_DNA"/>
</dbReference>
<evidence type="ECO:0000313" key="2">
    <source>
        <dbReference type="Proteomes" id="UP000824134"/>
    </source>
</evidence>
<dbReference type="Gene3D" id="3.40.50.1820">
    <property type="entry name" value="alpha/beta hydrolase"/>
    <property type="match status" value="1"/>
</dbReference>